<feature type="domain" description="Mce/MlaD" evidence="2">
    <location>
        <begin position="44"/>
        <end position="117"/>
    </location>
</feature>
<reference evidence="3 4" key="1">
    <citation type="submission" date="2016-01" db="EMBL/GenBank/DDBJ databases">
        <title>The new phylogeny of the genus Mycobacterium.</title>
        <authorList>
            <person name="Tarcisio F."/>
            <person name="Conor M."/>
            <person name="Antonella G."/>
            <person name="Elisabetta G."/>
            <person name="Giulia F.S."/>
            <person name="Sara T."/>
            <person name="Anna F."/>
            <person name="Clotilde B."/>
            <person name="Roberto B."/>
            <person name="Veronica D.S."/>
            <person name="Fabio R."/>
            <person name="Monica P."/>
            <person name="Olivier J."/>
            <person name="Enrico T."/>
            <person name="Nicola S."/>
        </authorList>
    </citation>
    <scope>NUCLEOTIDE SEQUENCE [LARGE SCALE GENOMIC DNA]</scope>
    <source>
        <strain evidence="3 4">DSM 44153</strain>
    </source>
</reference>
<dbReference type="RefSeq" id="WP_085111097.1">
    <property type="nucleotide sequence ID" value="NZ_JACKSN010000143.1"/>
</dbReference>
<dbReference type="InterPro" id="IPR005693">
    <property type="entry name" value="Mce"/>
</dbReference>
<name>A0A1X2EFJ4_9MYCO</name>
<gene>
    <name evidence="3" type="ORF">AWC30_15435</name>
</gene>
<keyword evidence="4" id="KW-1185">Reference proteome</keyword>
<dbReference type="Proteomes" id="UP000193090">
    <property type="component" value="Unassembled WGS sequence"/>
</dbReference>
<organism evidence="3 4">
    <name type="scientific">Mycolicibacillus trivialis</name>
    <dbReference type="NCBI Taxonomy" id="1798"/>
    <lineage>
        <taxon>Bacteria</taxon>
        <taxon>Bacillati</taxon>
        <taxon>Actinomycetota</taxon>
        <taxon>Actinomycetes</taxon>
        <taxon>Mycobacteriales</taxon>
        <taxon>Mycobacteriaceae</taxon>
        <taxon>Mycolicibacillus</taxon>
    </lineage>
</organism>
<dbReference type="OrthoDB" id="9774928at2"/>
<dbReference type="AlphaFoldDB" id="A0A1X2EFJ4"/>
<accession>A0A1X2EFJ4</accession>
<dbReference type="NCBIfam" id="TIGR00996">
    <property type="entry name" value="Mtu_fam_mce"/>
    <property type="match status" value="1"/>
</dbReference>
<evidence type="ECO:0000256" key="1">
    <source>
        <dbReference type="SAM" id="MobiDB-lite"/>
    </source>
</evidence>
<evidence type="ECO:0000259" key="2">
    <source>
        <dbReference type="Pfam" id="PF02470"/>
    </source>
</evidence>
<dbReference type="EMBL" id="LQPZ01000044">
    <property type="protein sequence ID" value="ORX00067.1"/>
    <property type="molecule type" value="Genomic_DNA"/>
</dbReference>
<evidence type="ECO:0000313" key="3">
    <source>
        <dbReference type="EMBL" id="ORX00067.1"/>
    </source>
</evidence>
<protein>
    <submittedName>
        <fullName evidence="3">Mammalian cell entry protein</fullName>
    </submittedName>
</protein>
<dbReference type="Pfam" id="PF02470">
    <property type="entry name" value="MlaD"/>
    <property type="match status" value="1"/>
</dbReference>
<dbReference type="InterPro" id="IPR003399">
    <property type="entry name" value="Mce/MlaD"/>
</dbReference>
<sequence>MRMLRHRVWQAVALLAAMLMLSSCGWRGIANVQLPGGPGTGPGTYTVYVQVPDTLALNGNSRVLVADVHVGTVRKIELKDWVATLTLGLDKDVVLPKNATAKIGQTSLLGSQHVELAAPAEPSADRLGDGDVIKLANSSAYPNMERTLASLAMILRGGGVPNLEALSDELTYLLDGRADAIHDFLGKLATFTGELNDQREDITHAIDATDRLLGYVAARDATLDRLLVEVPPLIKHYAEKRELFTDAVEAVGRFAGVADETLSAARGPLGEDLEALKRPLKQLGRGAPYLSGALDLMVTLPFEINGVPIAIRGDYINVSLMVDMTLSTVDNAILSGTGLSGMLRALEQSWGRDPATMRPDVRFTPNPLSAENGPLIERAED</sequence>
<dbReference type="InterPro" id="IPR052336">
    <property type="entry name" value="MlaD_Phospholipid_Transporter"/>
</dbReference>
<dbReference type="PANTHER" id="PTHR33371">
    <property type="entry name" value="INTERMEMBRANE PHOSPHOLIPID TRANSPORT SYSTEM BINDING PROTEIN MLAD-RELATED"/>
    <property type="match status" value="1"/>
</dbReference>
<evidence type="ECO:0000313" key="4">
    <source>
        <dbReference type="Proteomes" id="UP000193090"/>
    </source>
</evidence>
<dbReference type="PANTHER" id="PTHR33371:SF15">
    <property type="entry name" value="LIPOPROTEIN LPRN"/>
    <property type="match status" value="1"/>
</dbReference>
<dbReference type="GO" id="GO:0005576">
    <property type="term" value="C:extracellular region"/>
    <property type="evidence" value="ECO:0007669"/>
    <property type="project" value="TreeGrafter"/>
</dbReference>
<feature type="region of interest" description="Disordered" evidence="1">
    <location>
        <begin position="356"/>
        <end position="381"/>
    </location>
</feature>
<dbReference type="PROSITE" id="PS51257">
    <property type="entry name" value="PROKAR_LIPOPROTEIN"/>
    <property type="match status" value="1"/>
</dbReference>
<dbReference type="STRING" id="1798.AWC30_15435"/>
<proteinExistence type="predicted"/>
<comment type="caution">
    <text evidence="3">The sequence shown here is derived from an EMBL/GenBank/DDBJ whole genome shotgun (WGS) entry which is preliminary data.</text>
</comment>